<gene>
    <name evidence="2" type="ORF">EWM59_05235</name>
</gene>
<reference evidence="2 3" key="1">
    <citation type="submission" date="2019-02" db="EMBL/GenBank/DDBJ databases">
        <title>Bacterial novel species Emticicia sp. 17J42-9 isolated from soil.</title>
        <authorList>
            <person name="Jung H.-Y."/>
        </authorList>
    </citation>
    <scope>NUCLEOTIDE SEQUENCE [LARGE SCALE GENOMIC DNA]</scope>
    <source>
        <strain evidence="2 3">17J42-9</strain>
    </source>
</reference>
<feature type="domain" description="DUF4007" evidence="1">
    <location>
        <begin position="11"/>
        <end position="301"/>
    </location>
</feature>
<dbReference type="RefSeq" id="WP_130019887.1">
    <property type="nucleotide sequence ID" value="NZ_SEWF01000005.1"/>
</dbReference>
<dbReference type="AlphaFoldDB" id="A0A4Q5M3Q7"/>
<proteinExistence type="predicted"/>
<dbReference type="InterPro" id="IPR025248">
    <property type="entry name" value="DUF4007"/>
</dbReference>
<dbReference type="EMBL" id="SEWF01000005">
    <property type="protein sequence ID" value="RYU96932.1"/>
    <property type="molecule type" value="Genomic_DNA"/>
</dbReference>
<sequence length="304" mass="35622">MVQIENKRFSFSGHESFQCRNLWLKKGYDYVQSGKSFNDEDAVVVLGVGKNMVASIRYWMKAFGLINSEDILTDFAHKLLSDNGWDPYLEDEMSLWLLHYHLVSRGYATIYGLVFNELRREKIEFTKENFLGFIKRKAELLKLTVNEKTASDDFDVMIKLYCRQDSKDKEDTFSGLLNELEIIKYYTREVEYYSTEKEKNMKKSEQYFIIENVDRPNLSEHAVLYNILADPNINMSVSLTYMEQEPNSVSSIFAVNRSELVNKIELLVTNNPNFTYSDQAGIRELQFKIKPTPFEVLEMYYAAE</sequence>
<evidence type="ECO:0000259" key="1">
    <source>
        <dbReference type="Pfam" id="PF13182"/>
    </source>
</evidence>
<organism evidence="2 3">
    <name type="scientific">Emticicia agri</name>
    <dbReference type="NCBI Taxonomy" id="2492393"/>
    <lineage>
        <taxon>Bacteria</taxon>
        <taxon>Pseudomonadati</taxon>
        <taxon>Bacteroidota</taxon>
        <taxon>Cytophagia</taxon>
        <taxon>Cytophagales</taxon>
        <taxon>Leadbetterellaceae</taxon>
        <taxon>Emticicia</taxon>
    </lineage>
</organism>
<evidence type="ECO:0000313" key="3">
    <source>
        <dbReference type="Proteomes" id="UP000293162"/>
    </source>
</evidence>
<accession>A0A4Q5M3Q7</accession>
<dbReference type="Pfam" id="PF13182">
    <property type="entry name" value="DUF4007"/>
    <property type="match status" value="1"/>
</dbReference>
<protein>
    <submittedName>
        <fullName evidence="2">DUF4007 family protein</fullName>
    </submittedName>
</protein>
<keyword evidence="3" id="KW-1185">Reference proteome</keyword>
<dbReference type="Proteomes" id="UP000293162">
    <property type="component" value="Unassembled WGS sequence"/>
</dbReference>
<evidence type="ECO:0000313" key="2">
    <source>
        <dbReference type="EMBL" id="RYU96932.1"/>
    </source>
</evidence>
<comment type="caution">
    <text evidence="2">The sequence shown here is derived from an EMBL/GenBank/DDBJ whole genome shotgun (WGS) entry which is preliminary data.</text>
</comment>
<name>A0A4Q5M3Q7_9BACT</name>
<dbReference type="OrthoDB" id="747541at2"/>